<evidence type="ECO:0000256" key="4">
    <source>
        <dbReference type="ARBA" id="ARBA00022989"/>
    </source>
</evidence>
<reference evidence="8 10" key="1">
    <citation type="submission" date="2023-10" db="EMBL/GenBank/DDBJ databases">
        <title>Genomes of two closely related lineages of the louse Polyplax serrata with different host specificities.</title>
        <authorList>
            <person name="Martinu J."/>
            <person name="Tarabai H."/>
            <person name="Stefka J."/>
            <person name="Hypsa V."/>
        </authorList>
    </citation>
    <scope>NUCLEOTIDE SEQUENCE [LARGE SCALE GENOMIC DNA]</scope>
    <source>
        <strain evidence="7">98ZLc_SE</strain>
        <strain evidence="8">HR10_N</strain>
    </source>
</reference>
<dbReference type="AlphaFoldDB" id="A0AAN8S5H6"/>
<evidence type="ECO:0000256" key="1">
    <source>
        <dbReference type="ARBA" id="ARBA00004141"/>
    </source>
</evidence>
<gene>
    <name evidence="8" type="ORF">RUM43_003344</name>
    <name evidence="7" type="ORF">RUM44_009309</name>
</gene>
<dbReference type="SUPFAM" id="SSF48652">
    <property type="entry name" value="Tetraspanin"/>
    <property type="match status" value="1"/>
</dbReference>
<evidence type="ECO:0000313" key="7">
    <source>
        <dbReference type="EMBL" id="KAK6626832.1"/>
    </source>
</evidence>
<evidence type="ECO:0000256" key="2">
    <source>
        <dbReference type="ARBA" id="ARBA00006840"/>
    </source>
</evidence>
<dbReference type="Gene3D" id="1.10.1450.10">
    <property type="entry name" value="Tetraspanin"/>
    <property type="match status" value="1"/>
</dbReference>
<evidence type="ECO:0000256" key="6">
    <source>
        <dbReference type="RuleBase" id="RU361218"/>
    </source>
</evidence>
<feature type="transmembrane region" description="Helical" evidence="6">
    <location>
        <begin position="12"/>
        <end position="33"/>
    </location>
</feature>
<dbReference type="Proteomes" id="UP001359485">
    <property type="component" value="Unassembled WGS sequence"/>
</dbReference>
<dbReference type="InterPro" id="IPR018499">
    <property type="entry name" value="Tetraspanin/Peripherin"/>
</dbReference>
<keyword evidence="5 6" id="KW-0472">Membrane</keyword>
<dbReference type="PANTHER" id="PTHR19282">
    <property type="entry name" value="TETRASPANIN"/>
    <property type="match status" value="1"/>
</dbReference>
<dbReference type="InterPro" id="IPR008952">
    <property type="entry name" value="Tetraspanin_EC2_sf"/>
</dbReference>
<evidence type="ECO:0000256" key="5">
    <source>
        <dbReference type="ARBA" id="ARBA00023136"/>
    </source>
</evidence>
<feature type="transmembrane region" description="Helical" evidence="6">
    <location>
        <begin position="53"/>
        <end position="80"/>
    </location>
</feature>
<dbReference type="InterPro" id="IPR000301">
    <property type="entry name" value="Tetraspanin_animals"/>
</dbReference>
<sequence length="272" mass="30675">MPVGFAKSILISFNLILWLAGGTLIVLGTWIFVDPSKIYLFHFVTSDDLTTDFGYYLAYILIALGGFVLISGLFGCCGAVRENRCLLVAYFIFLFLLMCIELAVAIITLIYKDHFLMGLENRLANGLVHHYGYKNSNEKFLSFSEAVDFAQYKFKCCGIKSDDDYVNSNWRNESFLSVERRNVPLTCCISQDPGEVEEPWQNPYVKDDLSCQDPNEKVHVTARNKEGCIREIEVWFKKESTVLITVGLSSAALQIVGMIFALCLCKNLNSSI</sequence>
<dbReference type="PANTHER" id="PTHR19282:SF544">
    <property type="entry name" value="TETRASPANIN"/>
    <property type="match status" value="1"/>
</dbReference>
<evidence type="ECO:0000313" key="8">
    <source>
        <dbReference type="EMBL" id="KAK6629527.1"/>
    </source>
</evidence>
<dbReference type="PROSITE" id="PS00421">
    <property type="entry name" value="TM4_1"/>
    <property type="match status" value="1"/>
</dbReference>
<comment type="similarity">
    <text evidence="2 6">Belongs to the tetraspanin (TM4SF) family.</text>
</comment>
<keyword evidence="3 6" id="KW-0812">Transmembrane</keyword>
<dbReference type="InterPro" id="IPR018503">
    <property type="entry name" value="Tetraspanin_CS"/>
</dbReference>
<feature type="transmembrane region" description="Helical" evidence="6">
    <location>
        <begin position="242"/>
        <end position="265"/>
    </location>
</feature>
<protein>
    <recommendedName>
        <fullName evidence="6">Tetraspanin</fullName>
    </recommendedName>
</protein>
<dbReference type="PRINTS" id="PR00259">
    <property type="entry name" value="TMFOUR"/>
</dbReference>
<evidence type="ECO:0000256" key="3">
    <source>
        <dbReference type="ARBA" id="ARBA00022692"/>
    </source>
</evidence>
<dbReference type="Proteomes" id="UP001372834">
    <property type="component" value="Unassembled WGS sequence"/>
</dbReference>
<dbReference type="GO" id="GO:0005886">
    <property type="term" value="C:plasma membrane"/>
    <property type="evidence" value="ECO:0007669"/>
    <property type="project" value="TreeGrafter"/>
</dbReference>
<comment type="caution">
    <text evidence="8">The sequence shown here is derived from an EMBL/GenBank/DDBJ whole genome shotgun (WGS) entry which is preliminary data.</text>
</comment>
<proteinExistence type="inferred from homology"/>
<accession>A0AAN8S5H6</accession>
<comment type="subcellular location">
    <subcellularLocation>
        <location evidence="1 6">Membrane</location>
        <topology evidence="1 6">Multi-pass membrane protein</topology>
    </subcellularLocation>
</comment>
<keyword evidence="4 6" id="KW-1133">Transmembrane helix</keyword>
<feature type="transmembrane region" description="Helical" evidence="6">
    <location>
        <begin position="87"/>
        <end position="111"/>
    </location>
</feature>
<dbReference type="EMBL" id="JAWJWF010000045">
    <property type="protein sequence ID" value="KAK6626832.1"/>
    <property type="molecule type" value="Genomic_DNA"/>
</dbReference>
<keyword evidence="9" id="KW-1185">Reference proteome</keyword>
<evidence type="ECO:0000313" key="9">
    <source>
        <dbReference type="Proteomes" id="UP001359485"/>
    </source>
</evidence>
<organism evidence="8 10">
    <name type="scientific">Polyplax serrata</name>
    <name type="common">Common mouse louse</name>
    <dbReference type="NCBI Taxonomy" id="468196"/>
    <lineage>
        <taxon>Eukaryota</taxon>
        <taxon>Metazoa</taxon>
        <taxon>Ecdysozoa</taxon>
        <taxon>Arthropoda</taxon>
        <taxon>Hexapoda</taxon>
        <taxon>Insecta</taxon>
        <taxon>Pterygota</taxon>
        <taxon>Neoptera</taxon>
        <taxon>Paraneoptera</taxon>
        <taxon>Psocodea</taxon>
        <taxon>Troctomorpha</taxon>
        <taxon>Phthiraptera</taxon>
        <taxon>Anoplura</taxon>
        <taxon>Polyplacidae</taxon>
        <taxon>Polyplax</taxon>
    </lineage>
</organism>
<evidence type="ECO:0000313" key="10">
    <source>
        <dbReference type="Proteomes" id="UP001372834"/>
    </source>
</evidence>
<dbReference type="EMBL" id="JAWJWE010000036">
    <property type="protein sequence ID" value="KAK6629527.1"/>
    <property type="molecule type" value="Genomic_DNA"/>
</dbReference>
<dbReference type="PIRSF" id="PIRSF002419">
    <property type="entry name" value="Tetraspanin"/>
    <property type="match status" value="1"/>
</dbReference>
<dbReference type="Pfam" id="PF00335">
    <property type="entry name" value="Tetraspanin"/>
    <property type="match status" value="1"/>
</dbReference>
<name>A0AAN8S5H6_POLSC</name>